<sequence length="87" mass="9777">MGGREGGAWSASISFVHFYIRNGKRSGTFFFLENCAVLLGSRQLTTTMGLDAVLVLPLCIQRKKVVDRHAENVACKGWHLWSREHVD</sequence>
<dbReference type="EMBL" id="CM037614">
    <property type="protein sequence ID" value="KAH8017502.1"/>
    <property type="molecule type" value="Genomic_DNA"/>
</dbReference>
<evidence type="ECO:0000313" key="2">
    <source>
        <dbReference type="Proteomes" id="UP000827872"/>
    </source>
</evidence>
<evidence type="ECO:0000313" key="1">
    <source>
        <dbReference type="EMBL" id="KAH8017502.1"/>
    </source>
</evidence>
<keyword evidence="2" id="KW-1185">Reference proteome</keyword>
<dbReference type="Proteomes" id="UP000827872">
    <property type="component" value="Linkage Group LG01"/>
</dbReference>
<gene>
    <name evidence="1" type="ORF">K3G42_030245</name>
</gene>
<organism evidence="1 2">
    <name type="scientific">Sphaerodactylus townsendi</name>
    <dbReference type="NCBI Taxonomy" id="933632"/>
    <lineage>
        <taxon>Eukaryota</taxon>
        <taxon>Metazoa</taxon>
        <taxon>Chordata</taxon>
        <taxon>Craniata</taxon>
        <taxon>Vertebrata</taxon>
        <taxon>Euteleostomi</taxon>
        <taxon>Lepidosauria</taxon>
        <taxon>Squamata</taxon>
        <taxon>Bifurcata</taxon>
        <taxon>Gekkota</taxon>
        <taxon>Sphaerodactylidae</taxon>
        <taxon>Sphaerodactylus</taxon>
    </lineage>
</organism>
<reference evidence="1" key="1">
    <citation type="submission" date="2021-08" db="EMBL/GenBank/DDBJ databases">
        <title>The first chromosome-level gecko genome reveals the dynamic sex chromosomes of Neotropical dwarf geckos (Sphaerodactylidae: Sphaerodactylus).</title>
        <authorList>
            <person name="Pinto B.J."/>
            <person name="Keating S.E."/>
            <person name="Gamble T."/>
        </authorList>
    </citation>
    <scope>NUCLEOTIDE SEQUENCE</scope>
    <source>
        <strain evidence="1">TG3544</strain>
    </source>
</reference>
<protein>
    <submittedName>
        <fullName evidence="1">Uncharacterized protein</fullName>
    </submittedName>
</protein>
<comment type="caution">
    <text evidence="1">The sequence shown here is derived from an EMBL/GenBank/DDBJ whole genome shotgun (WGS) entry which is preliminary data.</text>
</comment>
<proteinExistence type="predicted"/>
<name>A0ACB8GDG2_9SAUR</name>
<accession>A0ACB8GDG2</accession>